<keyword evidence="1 2" id="KW-0378">Hydrolase</keyword>
<feature type="short sequence motif" description="HXTX 2" evidence="2">
    <location>
        <begin position="125"/>
        <end position="128"/>
    </location>
</feature>
<comment type="caution">
    <text evidence="4">The sequence shown here is derived from an EMBL/GenBank/DDBJ whole genome shotgun (WGS) entry which is preliminary data.</text>
</comment>
<evidence type="ECO:0000313" key="5">
    <source>
        <dbReference type="Proteomes" id="UP000718281"/>
    </source>
</evidence>
<comment type="catalytic activity">
    <reaction evidence="2">
        <text>a 3'-end 2',3'-cyclophospho-ribonucleotide-RNA + H2O = a 3'-end 2'-phospho-ribonucleotide-RNA + H(+)</text>
        <dbReference type="Rhea" id="RHEA:11828"/>
        <dbReference type="Rhea" id="RHEA-COMP:10464"/>
        <dbReference type="Rhea" id="RHEA-COMP:17353"/>
        <dbReference type="ChEBI" id="CHEBI:15377"/>
        <dbReference type="ChEBI" id="CHEBI:15378"/>
        <dbReference type="ChEBI" id="CHEBI:83064"/>
        <dbReference type="ChEBI" id="CHEBI:173113"/>
        <dbReference type="EC" id="3.1.4.58"/>
    </reaction>
</comment>
<dbReference type="SUPFAM" id="SSF55144">
    <property type="entry name" value="LigT-like"/>
    <property type="match status" value="1"/>
</dbReference>
<dbReference type="PANTHER" id="PTHR35561">
    <property type="entry name" value="RNA 2',3'-CYCLIC PHOSPHODIESTERASE"/>
    <property type="match status" value="1"/>
</dbReference>
<dbReference type="Proteomes" id="UP000718281">
    <property type="component" value="Unassembled WGS sequence"/>
</dbReference>
<reference evidence="4 5" key="1">
    <citation type="submission" date="2020-10" db="EMBL/GenBank/DDBJ databases">
        <title>Connecting structure to function with the recovery of over 1000 high-quality activated sludge metagenome-assembled genomes encoding full-length rRNA genes using long-read sequencing.</title>
        <authorList>
            <person name="Singleton C.M."/>
            <person name="Petriglieri F."/>
            <person name="Kristensen J.M."/>
            <person name="Kirkegaard R.H."/>
            <person name="Michaelsen T.Y."/>
            <person name="Andersen M.H."/>
            <person name="Karst S.M."/>
            <person name="Dueholm M.S."/>
            <person name="Nielsen P.H."/>
            <person name="Albertsen M."/>
        </authorList>
    </citation>
    <scope>NUCLEOTIDE SEQUENCE [LARGE SCALE GENOMIC DNA]</scope>
    <source>
        <strain evidence="4">AalE_18-Q3-R2-46_BAT3C.188</strain>
    </source>
</reference>
<evidence type="ECO:0000256" key="2">
    <source>
        <dbReference type="HAMAP-Rule" id="MF_01940"/>
    </source>
</evidence>
<feature type="short sequence motif" description="HXTX 1" evidence="2">
    <location>
        <begin position="38"/>
        <end position="41"/>
    </location>
</feature>
<evidence type="ECO:0000256" key="1">
    <source>
        <dbReference type="ARBA" id="ARBA00022801"/>
    </source>
</evidence>
<comment type="similarity">
    <text evidence="2">Belongs to the 2H phosphoesterase superfamily. ThpR family.</text>
</comment>
<dbReference type="PANTHER" id="PTHR35561:SF1">
    <property type="entry name" value="RNA 2',3'-CYCLIC PHOSPHODIESTERASE"/>
    <property type="match status" value="1"/>
</dbReference>
<feature type="active site" description="Proton donor" evidence="2">
    <location>
        <position position="38"/>
    </location>
</feature>
<proteinExistence type="inferred from homology"/>
<organism evidence="4 5">
    <name type="scientific">Candidatus Phosphoribacter hodrii</name>
    <dbReference type="NCBI Taxonomy" id="2953743"/>
    <lineage>
        <taxon>Bacteria</taxon>
        <taxon>Bacillati</taxon>
        <taxon>Actinomycetota</taxon>
        <taxon>Actinomycetes</taxon>
        <taxon>Micrococcales</taxon>
        <taxon>Dermatophilaceae</taxon>
        <taxon>Candidatus Phosphoribacter</taxon>
    </lineage>
</organism>
<dbReference type="EC" id="3.1.4.58" evidence="2"/>
<name>A0A935CEA1_9MICO</name>
<dbReference type="InterPro" id="IPR014051">
    <property type="entry name" value="Phosphoesterase_HXTX"/>
</dbReference>
<dbReference type="InterPro" id="IPR009097">
    <property type="entry name" value="Cyclic_Pdiesterase"/>
</dbReference>
<dbReference type="GO" id="GO:0004113">
    <property type="term" value="F:2',3'-cyclic-nucleotide 3'-phosphodiesterase activity"/>
    <property type="evidence" value="ECO:0007669"/>
    <property type="project" value="InterPro"/>
</dbReference>
<evidence type="ECO:0000313" key="4">
    <source>
        <dbReference type="EMBL" id="MBK6301562.1"/>
    </source>
</evidence>
<feature type="domain" description="Phosphoesterase HXTX" evidence="3">
    <location>
        <begin position="12"/>
        <end position="89"/>
    </location>
</feature>
<sequence>MGQRMFLAVVPPEPVREDLEAFLDVRPGMRWTHPLHWHVTLAFFASVPEHRIDELIERLATKASKRHTFTTGLAEAGAFPNPARANVLWLGLDGGTDELTHLAASGRAAGAKVGAPPDAQKFRPHLTLARPRPPIEATRWLRVLDSYRSPVWEVVDIALIASYLGEGSGGGSRYETVAQFALGRPGAGTP</sequence>
<protein>
    <recommendedName>
        <fullName evidence="2">RNA 2',3'-cyclic phosphodiesterase</fullName>
        <shortName evidence="2">RNA 2',3'-CPDase</shortName>
        <ecNumber evidence="2">3.1.4.58</ecNumber>
    </recommendedName>
</protein>
<dbReference type="GO" id="GO:0008664">
    <property type="term" value="F:RNA 2',3'-cyclic 3'-phosphodiesterase activity"/>
    <property type="evidence" value="ECO:0007669"/>
    <property type="project" value="UniProtKB-EC"/>
</dbReference>
<evidence type="ECO:0000259" key="3">
    <source>
        <dbReference type="Pfam" id="PF02834"/>
    </source>
</evidence>
<gene>
    <name evidence="4" type="primary">thpR</name>
    <name evidence="4" type="ORF">IPF40_11120</name>
</gene>
<dbReference type="Pfam" id="PF02834">
    <property type="entry name" value="LigT_PEase"/>
    <property type="match status" value="1"/>
</dbReference>
<feature type="active site" description="Proton acceptor" evidence="2">
    <location>
        <position position="125"/>
    </location>
</feature>
<accession>A0A935CEA1</accession>
<dbReference type="NCBIfam" id="TIGR02258">
    <property type="entry name" value="2_5_ligase"/>
    <property type="match status" value="1"/>
</dbReference>
<dbReference type="EMBL" id="JADIXZ010000004">
    <property type="protein sequence ID" value="MBK6301562.1"/>
    <property type="molecule type" value="Genomic_DNA"/>
</dbReference>
<dbReference type="Gene3D" id="3.90.1140.10">
    <property type="entry name" value="Cyclic phosphodiesterase"/>
    <property type="match status" value="1"/>
</dbReference>
<dbReference type="AlphaFoldDB" id="A0A935CEA1"/>
<dbReference type="HAMAP" id="MF_01940">
    <property type="entry name" value="RNA_CPDase"/>
    <property type="match status" value="1"/>
</dbReference>
<comment type="function">
    <text evidence="2">Hydrolyzes RNA 2',3'-cyclic phosphodiester to an RNA 2'-phosphomonoester.</text>
</comment>
<dbReference type="InterPro" id="IPR004175">
    <property type="entry name" value="RNA_CPDase"/>
</dbReference>